<dbReference type="Pfam" id="PF13579">
    <property type="entry name" value="Glyco_trans_4_4"/>
    <property type="match status" value="1"/>
</dbReference>
<proteinExistence type="predicted"/>
<dbReference type="PANTHER" id="PTHR45947:SF3">
    <property type="entry name" value="SULFOQUINOVOSYL TRANSFERASE SQD2"/>
    <property type="match status" value="1"/>
</dbReference>
<feature type="domain" description="Glycosyltransferase subfamily 4-like N-terminal" evidence="2">
    <location>
        <begin position="2"/>
        <end position="179"/>
    </location>
</feature>
<reference evidence="3" key="1">
    <citation type="submission" date="2009-10" db="EMBL/GenBank/DDBJ databases">
        <title>Diversity of trophic interactions inside an arsenic-rich microbial ecosystem.</title>
        <authorList>
            <person name="Bertin P.N."/>
            <person name="Heinrich-Salmeron A."/>
            <person name="Pelletier E."/>
            <person name="Goulhen-Chollet F."/>
            <person name="Arsene-Ploetze F."/>
            <person name="Gallien S."/>
            <person name="Calteau A."/>
            <person name="Vallenet D."/>
            <person name="Casiot C."/>
            <person name="Chane-Woon-Ming B."/>
            <person name="Giloteaux L."/>
            <person name="Barakat M."/>
            <person name="Bonnefoy V."/>
            <person name="Bruneel O."/>
            <person name="Chandler M."/>
            <person name="Cleiss J."/>
            <person name="Duran R."/>
            <person name="Elbaz-Poulichet F."/>
            <person name="Fonknechten N."/>
            <person name="Lauga B."/>
            <person name="Mornico D."/>
            <person name="Ortet P."/>
            <person name="Schaeffer C."/>
            <person name="Siguier P."/>
            <person name="Alexander Thil Smith A."/>
            <person name="Van Dorsselaer A."/>
            <person name="Weissenbach J."/>
            <person name="Medigue C."/>
            <person name="Le Paslier D."/>
        </authorList>
    </citation>
    <scope>NUCLEOTIDE SEQUENCE</scope>
</reference>
<dbReference type="Gene3D" id="3.40.50.2000">
    <property type="entry name" value="Glycogen Phosphorylase B"/>
    <property type="match status" value="2"/>
</dbReference>
<protein>
    <submittedName>
        <fullName evidence="3">Putative glycosyl transferase</fullName>
    </submittedName>
</protein>
<gene>
    <name evidence="3" type="primary">wcaI</name>
    <name evidence="3" type="ORF">CARN3_0013</name>
</gene>
<dbReference type="GO" id="GO:0016758">
    <property type="term" value="F:hexosyltransferase activity"/>
    <property type="evidence" value="ECO:0007669"/>
    <property type="project" value="TreeGrafter"/>
</dbReference>
<name>E6PZR5_9ZZZZ</name>
<dbReference type="EMBL" id="CABN01000135">
    <property type="protein sequence ID" value="CBI00424.1"/>
    <property type="molecule type" value="Genomic_DNA"/>
</dbReference>
<evidence type="ECO:0000259" key="2">
    <source>
        <dbReference type="Pfam" id="PF13579"/>
    </source>
</evidence>
<comment type="caution">
    <text evidence="3">The sequence shown here is derived from an EMBL/GenBank/DDBJ whole genome shotgun (WGS) entry which is preliminary data.</text>
</comment>
<evidence type="ECO:0000313" key="3">
    <source>
        <dbReference type="EMBL" id="CBI00424.1"/>
    </source>
</evidence>
<evidence type="ECO:0000259" key="1">
    <source>
        <dbReference type="Pfam" id="PF00534"/>
    </source>
</evidence>
<dbReference type="PANTHER" id="PTHR45947">
    <property type="entry name" value="SULFOQUINOVOSYL TRANSFERASE SQD2"/>
    <property type="match status" value="1"/>
</dbReference>
<accession>E6PZR5</accession>
<dbReference type="SUPFAM" id="SSF53756">
    <property type="entry name" value="UDP-Glycosyltransferase/glycogen phosphorylase"/>
    <property type="match status" value="1"/>
</dbReference>
<sequence>MEWLVAQGHDVRVVTAPPYYPAWQVRHDYRSGRYLREHLHGAIVYRCPLWVPAQPRGLKRMLHLFSFALSSLPVMLMQTAWKPQVVFTIEPAFFCAPVALFAARLARAPAWLHVQDFEIDAAFELGILPSGGNIHRFALAFERVFMRQFQRVSSISSSMVRRSLTKGVLPDHAVLFPNWVDIDAIYPLTGENSFRKELGLSEDKVVLLYSGNMGEKQGLDTLGMLAQRFASETRAHFIFCGDGAFRPQLEQMVQGMSNVSLLPLQPFERLNELLNAADIHLLPQKADAADLVMPSKLTGMLSSGKPVLATADEGTQVAKVVQGRGFAVPTGDMDAACEAIHVLVNDTNLRHAMGVEARAYAVDHLGREQVLRRFEDDLKRLVEVPEF</sequence>
<feature type="domain" description="Glycosyl transferase family 1" evidence="1">
    <location>
        <begin position="193"/>
        <end position="358"/>
    </location>
</feature>
<dbReference type="NCBIfam" id="NF007640">
    <property type="entry name" value="PRK10307.1"/>
    <property type="match status" value="1"/>
</dbReference>
<dbReference type="InterPro" id="IPR001296">
    <property type="entry name" value="Glyco_trans_1"/>
</dbReference>
<keyword evidence="3" id="KW-0808">Transferase</keyword>
<organism evidence="3">
    <name type="scientific">mine drainage metagenome</name>
    <dbReference type="NCBI Taxonomy" id="410659"/>
    <lineage>
        <taxon>unclassified sequences</taxon>
        <taxon>metagenomes</taxon>
        <taxon>ecological metagenomes</taxon>
    </lineage>
</organism>
<dbReference type="AlphaFoldDB" id="E6PZR5"/>
<dbReference type="CDD" id="cd03794">
    <property type="entry name" value="GT4_WbuB-like"/>
    <property type="match status" value="1"/>
</dbReference>
<dbReference type="Pfam" id="PF00534">
    <property type="entry name" value="Glycos_transf_1"/>
    <property type="match status" value="1"/>
</dbReference>
<dbReference type="InterPro" id="IPR050194">
    <property type="entry name" value="Glycosyltransferase_grp1"/>
</dbReference>
<dbReference type="InterPro" id="IPR028098">
    <property type="entry name" value="Glyco_trans_4-like_N"/>
</dbReference>